<feature type="domain" description="Type I restriction modification DNA specificity" evidence="4">
    <location>
        <begin position="6"/>
        <end position="185"/>
    </location>
</feature>
<evidence type="ECO:0000256" key="2">
    <source>
        <dbReference type="ARBA" id="ARBA00022747"/>
    </source>
</evidence>
<evidence type="ECO:0000256" key="3">
    <source>
        <dbReference type="ARBA" id="ARBA00023125"/>
    </source>
</evidence>
<keyword evidence="5" id="KW-0540">Nuclease</keyword>
<dbReference type="InterPro" id="IPR044946">
    <property type="entry name" value="Restrct_endonuc_typeI_TRD_sf"/>
</dbReference>
<dbReference type="PANTHER" id="PTHR30408:SF12">
    <property type="entry name" value="TYPE I RESTRICTION ENZYME MJAVIII SPECIFICITY SUBUNIT"/>
    <property type="match status" value="1"/>
</dbReference>
<evidence type="ECO:0000259" key="4">
    <source>
        <dbReference type="Pfam" id="PF01420"/>
    </source>
</evidence>
<dbReference type="Pfam" id="PF01420">
    <property type="entry name" value="Methylase_S"/>
    <property type="match status" value="1"/>
</dbReference>
<dbReference type="Proteomes" id="UP000680714">
    <property type="component" value="Unassembled WGS sequence"/>
</dbReference>
<dbReference type="InterPro" id="IPR052021">
    <property type="entry name" value="Type-I_RS_S_subunit"/>
</dbReference>
<keyword evidence="3" id="KW-0238">DNA-binding</keyword>
<dbReference type="PANTHER" id="PTHR30408">
    <property type="entry name" value="TYPE-1 RESTRICTION ENZYME ECOKI SPECIFICITY PROTEIN"/>
    <property type="match status" value="1"/>
</dbReference>
<evidence type="ECO:0000313" key="6">
    <source>
        <dbReference type="Proteomes" id="UP000680714"/>
    </source>
</evidence>
<comment type="similarity">
    <text evidence="1">Belongs to the type-I restriction system S methylase family.</text>
</comment>
<dbReference type="GO" id="GO:0004519">
    <property type="term" value="F:endonuclease activity"/>
    <property type="evidence" value="ECO:0007669"/>
    <property type="project" value="UniProtKB-KW"/>
</dbReference>
<reference evidence="5 6" key="1">
    <citation type="submission" date="2021-04" db="EMBL/GenBank/DDBJ databases">
        <title>Magnetospirillum sulfuroxidans sp. nov., a facultative chemolithoautotrophic sulfur-oxidizing alphaproteobacterium isolated from freshwater sediment and proposals for Paramagetospirillum gen. nov., and Magnetospirillaceae fam. nov.</title>
        <authorList>
            <person name="Koziaeva V."/>
            <person name="Geelhoed J.S."/>
            <person name="Sorokin D.Y."/>
            <person name="Grouzdev D.S."/>
        </authorList>
    </citation>
    <scope>NUCLEOTIDE SEQUENCE [LARGE SCALE GENOMIC DNA]</scope>
    <source>
        <strain evidence="5 6">J10</strain>
    </source>
</reference>
<dbReference type="InterPro" id="IPR000055">
    <property type="entry name" value="Restrct_endonuc_typeI_TRD"/>
</dbReference>
<sequence>MSRKVPEGWRSVRLKSLCDFIGRGDAPQYAESETGVWAISQKCIRDGFIDTKFSRPHAPSKQIKGRSFLRSGDVCINSTGTGTLGRVAMWQKGDTASFFADMHVTIIRTNSSASPKIVSEWLSLPSVQEEIFTTCVTGSTNQIELSRVSLEEISILVPPIQEQRRIAEILSSVDEAIAATQAVINQTRTVKQGVLKHLLTKGIGQTRLKQTEIGEIPEGWDVKRFRDVCSLITSGSRGWAQYYSESGALFLRSQNVRCGCLDLTDRQYVRVPAGTEGARTRIVADDLLFTITGNSVGNVSSAGDIGEAYVSQHIALARLNDPMMSEMLVAFFSPDGPGNSQILNAQYGQSKPGLSLENVRNFFIPIPPRSEIERITDVVRNISMVESQSATALNEKISLKSALMADLLTGRKRVPLPENIAAE</sequence>
<dbReference type="Gene3D" id="1.10.287.1120">
    <property type="entry name" value="Bipartite methylase S protein"/>
    <property type="match status" value="1"/>
</dbReference>
<name>A0ABS5IC92_9PROT</name>
<accession>A0ABS5IC92</accession>
<protein>
    <submittedName>
        <fullName evidence="5">Restriction endonuclease subunit S</fullName>
    </submittedName>
</protein>
<keyword evidence="2" id="KW-0680">Restriction system</keyword>
<dbReference type="EMBL" id="JAGTUF010000008">
    <property type="protein sequence ID" value="MBR9972040.1"/>
    <property type="molecule type" value="Genomic_DNA"/>
</dbReference>
<evidence type="ECO:0000256" key="1">
    <source>
        <dbReference type="ARBA" id="ARBA00010923"/>
    </source>
</evidence>
<organism evidence="5 6">
    <name type="scientific">Magnetospirillum sulfuroxidans</name>
    <dbReference type="NCBI Taxonomy" id="611300"/>
    <lineage>
        <taxon>Bacteria</taxon>
        <taxon>Pseudomonadati</taxon>
        <taxon>Pseudomonadota</taxon>
        <taxon>Alphaproteobacteria</taxon>
        <taxon>Rhodospirillales</taxon>
        <taxon>Rhodospirillaceae</taxon>
        <taxon>Magnetospirillum</taxon>
    </lineage>
</organism>
<keyword evidence="6" id="KW-1185">Reference proteome</keyword>
<proteinExistence type="inferred from homology"/>
<dbReference type="RefSeq" id="WP_211548411.1">
    <property type="nucleotide sequence ID" value="NZ_JAGTUF010000008.1"/>
</dbReference>
<evidence type="ECO:0000313" key="5">
    <source>
        <dbReference type="EMBL" id="MBR9972040.1"/>
    </source>
</evidence>
<dbReference type="SUPFAM" id="SSF116734">
    <property type="entry name" value="DNA methylase specificity domain"/>
    <property type="match status" value="2"/>
</dbReference>
<keyword evidence="5" id="KW-0255">Endonuclease</keyword>
<comment type="caution">
    <text evidence="5">The sequence shown here is derived from an EMBL/GenBank/DDBJ whole genome shotgun (WGS) entry which is preliminary data.</text>
</comment>
<dbReference type="Gene3D" id="3.90.220.20">
    <property type="entry name" value="DNA methylase specificity domains"/>
    <property type="match status" value="2"/>
</dbReference>
<gene>
    <name evidence="5" type="ORF">KEC16_09960</name>
</gene>
<keyword evidence="5" id="KW-0378">Hydrolase</keyword>